<dbReference type="InterPro" id="IPR003439">
    <property type="entry name" value="ABC_transporter-like_ATP-bd"/>
</dbReference>
<dbReference type="Gene3D" id="3.40.50.300">
    <property type="entry name" value="P-loop containing nucleotide triphosphate hydrolases"/>
    <property type="match status" value="1"/>
</dbReference>
<comment type="similarity">
    <text evidence="1">Belongs to the ABC transporter superfamily. ABCD family. Peroxisomal fatty acyl CoA transporter (TC 3.A.1.203) subfamily.</text>
</comment>
<organism evidence="8 9">
    <name type="scientific">Chrysochromulina tobinii</name>
    <dbReference type="NCBI Taxonomy" id="1460289"/>
    <lineage>
        <taxon>Eukaryota</taxon>
        <taxon>Haptista</taxon>
        <taxon>Haptophyta</taxon>
        <taxon>Prymnesiophyceae</taxon>
        <taxon>Prymnesiales</taxon>
        <taxon>Chrysochromulinaceae</taxon>
        <taxon>Chrysochromulina</taxon>
    </lineage>
</organism>
<feature type="transmembrane region" description="Helical" evidence="6">
    <location>
        <begin position="180"/>
        <end position="204"/>
    </location>
</feature>
<dbReference type="GO" id="GO:0005524">
    <property type="term" value="F:ATP binding"/>
    <property type="evidence" value="ECO:0007669"/>
    <property type="project" value="InterPro"/>
</dbReference>
<accession>A0A0M0J699</accession>
<proteinExistence type="inferred from homology"/>
<keyword evidence="3 6" id="KW-0812">Transmembrane</keyword>
<dbReference type="InterPro" id="IPR027417">
    <property type="entry name" value="P-loop_NTPase"/>
</dbReference>
<dbReference type="EMBL" id="JWZX01003327">
    <property type="protein sequence ID" value="KOO21862.1"/>
    <property type="molecule type" value="Genomic_DNA"/>
</dbReference>
<evidence type="ECO:0000259" key="7">
    <source>
        <dbReference type="PROSITE" id="PS50929"/>
    </source>
</evidence>
<dbReference type="Pfam" id="PF06472">
    <property type="entry name" value="ABC_membrane_2"/>
    <property type="match status" value="1"/>
</dbReference>
<evidence type="ECO:0000256" key="4">
    <source>
        <dbReference type="ARBA" id="ARBA00022989"/>
    </source>
</evidence>
<dbReference type="InterPro" id="IPR036640">
    <property type="entry name" value="ABC1_TM_sf"/>
</dbReference>
<evidence type="ECO:0000256" key="3">
    <source>
        <dbReference type="ARBA" id="ARBA00022692"/>
    </source>
</evidence>
<dbReference type="PROSITE" id="PS50929">
    <property type="entry name" value="ABC_TM1F"/>
    <property type="match status" value="1"/>
</dbReference>
<sequence>MPAECLPRQVLYKFQRARLALNWREWMTTELARQYYSDQAYYKIEIDREIDNPDQRITEDVAAFTKVSLDFFITLMTAVIDLASFSGILYSIYPNLFYAIFVYAGVGSITTIKLGQALVGQNAQQLLREADLRYSLVRLRENAESIAFYQGEAQEAAEVSARLSGVVGNKRAILGTMRNLEFFTVGYSYLIQILPVLVVSPLYFAGSVELGVITQSTGAFNHVLNDLSIIVNQFEGLSSFSAGLARLSTFVERMESFQSGGESNATFRLSKEHLARLTQPVDEPERSLWDRILYGQRGPPSAPPVGAADEAAAALAAVAASPPPPAASPLAAQPLLGVVTRQSTTGRIFNREIAPWGDPKEPLLTVRDLCFLTPDGTRKLFANVSVDVHAGHHLLIMGNSGTGKSSMLRAMAGLWDRGSGEVTRPPVGQTMFLPQRPYCTLGSLRQQLVYPSTVDEWSRTNTDEALLRALQTVQLGRLAALGKEGLDRVRGFG</sequence>
<dbReference type="Proteomes" id="UP000037460">
    <property type="component" value="Unassembled WGS sequence"/>
</dbReference>
<dbReference type="AlphaFoldDB" id="A0A0M0J699"/>
<dbReference type="SUPFAM" id="SSF90123">
    <property type="entry name" value="ABC transporter transmembrane region"/>
    <property type="match status" value="1"/>
</dbReference>
<keyword evidence="2" id="KW-0813">Transport</keyword>
<feature type="domain" description="ABC transmembrane type-1" evidence="7">
    <location>
        <begin position="9"/>
        <end position="239"/>
    </location>
</feature>
<keyword evidence="4 6" id="KW-1133">Transmembrane helix</keyword>
<dbReference type="OrthoDB" id="422637at2759"/>
<comment type="caution">
    <text evidence="8">The sequence shown here is derived from an EMBL/GenBank/DDBJ whole genome shotgun (WGS) entry which is preliminary data.</text>
</comment>
<feature type="transmembrane region" description="Helical" evidence="6">
    <location>
        <begin position="96"/>
        <end position="119"/>
    </location>
</feature>
<evidence type="ECO:0000256" key="2">
    <source>
        <dbReference type="ARBA" id="ARBA00022448"/>
    </source>
</evidence>
<evidence type="ECO:0000313" key="9">
    <source>
        <dbReference type="Proteomes" id="UP000037460"/>
    </source>
</evidence>
<evidence type="ECO:0000256" key="1">
    <source>
        <dbReference type="ARBA" id="ARBA00008575"/>
    </source>
</evidence>
<gene>
    <name evidence="8" type="ORF">Ctob_002091</name>
</gene>
<dbReference type="Gene3D" id="1.20.1560.10">
    <property type="entry name" value="ABC transporter type 1, transmembrane domain"/>
    <property type="match status" value="1"/>
</dbReference>
<dbReference type="GO" id="GO:0016020">
    <property type="term" value="C:membrane"/>
    <property type="evidence" value="ECO:0007669"/>
    <property type="project" value="InterPro"/>
</dbReference>
<reference evidence="9" key="1">
    <citation type="journal article" date="2015" name="PLoS Genet.">
        <title>Genome Sequence and Transcriptome Analyses of Chrysochromulina tobin: Metabolic Tools for Enhanced Algal Fitness in the Prominent Order Prymnesiales (Haptophyceae).</title>
        <authorList>
            <person name="Hovde B.T."/>
            <person name="Deodato C.R."/>
            <person name="Hunsperger H.M."/>
            <person name="Ryken S.A."/>
            <person name="Yost W."/>
            <person name="Jha R.K."/>
            <person name="Patterson J."/>
            <person name="Monnat R.J. Jr."/>
            <person name="Barlow S.B."/>
            <person name="Starkenburg S.R."/>
            <person name="Cattolico R.A."/>
        </authorList>
    </citation>
    <scope>NUCLEOTIDE SEQUENCE</scope>
    <source>
        <strain evidence="9">CCMP291</strain>
    </source>
</reference>
<dbReference type="Pfam" id="PF00005">
    <property type="entry name" value="ABC_tran"/>
    <property type="match status" value="1"/>
</dbReference>
<feature type="transmembrane region" description="Helical" evidence="6">
    <location>
        <begin position="71"/>
        <end position="90"/>
    </location>
</feature>
<keyword evidence="9" id="KW-1185">Reference proteome</keyword>
<protein>
    <submittedName>
        <fullName evidence="8">ABC-type uncharacterized transport permease and ATPase component</fullName>
    </submittedName>
</protein>
<keyword evidence="5 6" id="KW-0472">Membrane</keyword>
<dbReference type="GO" id="GO:0016887">
    <property type="term" value="F:ATP hydrolysis activity"/>
    <property type="evidence" value="ECO:0007669"/>
    <property type="project" value="InterPro"/>
</dbReference>
<evidence type="ECO:0000256" key="5">
    <source>
        <dbReference type="ARBA" id="ARBA00023136"/>
    </source>
</evidence>
<dbReference type="PANTHER" id="PTHR11384">
    <property type="entry name" value="ATP-BINDING CASSETTE, SUB-FAMILY D MEMBER"/>
    <property type="match status" value="1"/>
</dbReference>
<evidence type="ECO:0000256" key="6">
    <source>
        <dbReference type="SAM" id="Phobius"/>
    </source>
</evidence>
<dbReference type="SUPFAM" id="SSF52540">
    <property type="entry name" value="P-loop containing nucleoside triphosphate hydrolases"/>
    <property type="match status" value="1"/>
</dbReference>
<name>A0A0M0J699_9EUKA</name>
<dbReference type="InterPro" id="IPR011527">
    <property type="entry name" value="ABC1_TM_dom"/>
</dbReference>
<dbReference type="GO" id="GO:0140359">
    <property type="term" value="F:ABC-type transporter activity"/>
    <property type="evidence" value="ECO:0007669"/>
    <property type="project" value="InterPro"/>
</dbReference>
<dbReference type="InterPro" id="IPR050835">
    <property type="entry name" value="ABC_transporter_sub-D"/>
</dbReference>
<dbReference type="PANTHER" id="PTHR11384:SF59">
    <property type="entry name" value="LYSOSOMAL COBALAMIN TRANSPORTER ABCD4"/>
    <property type="match status" value="1"/>
</dbReference>
<evidence type="ECO:0000313" key="8">
    <source>
        <dbReference type="EMBL" id="KOO21862.1"/>
    </source>
</evidence>